<evidence type="ECO:0000313" key="1">
    <source>
        <dbReference type="EMBL" id="KAJ4714248.1"/>
    </source>
</evidence>
<name>A0ACC1XTG2_MELAZ</name>
<organism evidence="1 2">
    <name type="scientific">Melia azedarach</name>
    <name type="common">Chinaberry tree</name>
    <dbReference type="NCBI Taxonomy" id="155640"/>
    <lineage>
        <taxon>Eukaryota</taxon>
        <taxon>Viridiplantae</taxon>
        <taxon>Streptophyta</taxon>
        <taxon>Embryophyta</taxon>
        <taxon>Tracheophyta</taxon>
        <taxon>Spermatophyta</taxon>
        <taxon>Magnoliopsida</taxon>
        <taxon>eudicotyledons</taxon>
        <taxon>Gunneridae</taxon>
        <taxon>Pentapetalae</taxon>
        <taxon>rosids</taxon>
        <taxon>malvids</taxon>
        <taxon>Sapindales</taxon>
        <taxon>Meliaceae</taxon>
        <taxon>Melia</taxon>
    </lineage>
</organism>
<proteinExistence type="predicted"/>
<keyword evidence="2" id="KW-1185">Reference proteome</keyword>
<gene>
    <name evidence="1" type="ORF">OWV82_012763</name>
</gene>
<dbReference type="EMBL" id="CM051400">
    <property type="protein sequence ID" value="KAJ4714248.1"/>
    <property type="molecule type" value="Genomic_DNA"/>
</dbReference>
<evidence type="ECO:0000313" key="2">
    <source>
        <dbReference type="Proteomes" id="UP001164539"/>
    </source>
</evidence>
<sequence>MAAASTTTIDDLPDVILSNIISTVTHTRSRNSISLVNRKFYTLERATRTSLSLRGNVRDLYRIPLCYRSVKDLDLTKVSPWGHPILSLSAPFYADHLAQRLSQAFPLVESLTIHNRIPGIIDILLPRWPRLRHVKLVRWHERPPSRVGAELVPVFKHCESLTSLDLSNFYFWPEDVPPALTAYPHKSANLTCLNLLATSLPNGFYSQQIGQITASCPNLNKFLVACTFDGEYYKAVSDETLTGIATNCPKLSLLHLAEISSLAAVRGNPDDDGFTAEDAMISREGLIKLFSGLPLLEELVLDVGKNVRDSGLALEELKSKCVKLKVLKLGQFHGVCLGFDGVALFEGLESLSIKNCGDLSDTGLIAIGRGCCRLAKFEVEGCKNITCRGLKTLAGSLRKTLVEVKISCCKQLGALTSCNAMEPIADSIQKLHIDCVWDWEQFEIGTTEDEAEAEAEAESSGSSVRNFDLNELYDEERDFRCKKRRRKVMIKTWKRLKYLSLWIEVAEFLKPLPMVGLQDCPELEEICIKVEGDTRLLGAPDQRLGLSSLRRYPRLSKLKLDLGDTIGYALTAPDGAVDLTAWDRFFLDGIGNLRLEELDYSPAFDRDINLRSLTMPAAGFIFMCNRLRKLFVHGTAQEHSMMICPHLPNVRDVQLIIDYYPAPDLDSFTTELRIDSYLRLEAAINNRRIDD</sequence>
<comment type="caution">
    <text evidence="1">The sequence shown here is derived from an EMBL/GenBank/DDBJ whole genome shotgun (WGS) entry which is preliminary data.</text>
</comment>
<protein>
    <submittedName>
        <fullName evidence="1">F-box protein MAX2</fullName>
    </submittedName>
</protein>
<accession>A0ACC1XTG2</accession>
<reference evidence="1 2" key="1">
    <citation type="journal article" date="2023" name="Science">
        <title>Complex scaffold remodeling in plant triterpene biosynthesis.</title>
        <authorList>
            <person name="De La Pena R."/>
            <person name="Hodgson H."/>
            <person name="Liu J.C."/>
            <person name="Stephenson M.J."/>
            <person name="Martin A.C."/>
            <person name="Owen C."/>
            <person name="Harkess A."/>
            <person name="Leebens-Mack J."/>
            <person name="Jimenez L.E."/>
            <person name="Osbourn A."/>
            <person name="Sattely E.S."/>
        </authorList>
    </citation>
    <scope>NUCLEOTIDE SEQUENCE [LARGE SCALE GENOMIC DNA]</scope>
    <source>
        <strain evidence="2">cv. JPN11</strain>
        <tissue evidence="1">Leaf</tissue>
    </source>
</reference>
<dbReference type="Proteomes" id="UP001164539">
    <property type="component" value="Chromosome 7"/>
</dbReference>